<feature type="transmembrane region" description="Helical" evidence="7">
    <location>
        <begin position="15"/>
        <end position="35"/>
    </location>
</feature>
<accession>A0AA41QH71</accession>
<evidence type="ECO:0000313" key="11">
    <source>
        <dbReference type="Proteomes" id="UP001165405"/>
    </source>
</evidence>
<keyword evidence="5 7" id="KW-1133">Transmembrane helix</keyword>
<feature type="transmembrane region" description="Helical" evidence="7">
    <location>
        <begin position="147"/>
        <end position="172"/>
    </location>
</feature>
<dbReference type="AlphaFoldDB" id="A0AA41QH71"/>
<dbReference type="PANTHER" id="PTHR30353">
    <property type="entry name" value="INNER MEMBRANE PROTEIN DEDA-RELATED"/>
    <property type="match status" value="1"/>
</dbReference>
<dbReference type="GO" id="GO:0005886">
    <property type="term" value="C:plasma membrane"/>
    <property type="evidence" value="ECO:0007669"/>
    <property type="project" value="UniProtKB-SubCell"/>
</dbReference>
<protein>
    <submittedName>
        <fullName evidence="10">DedA family protein</fullName>
    </submittedName>
</protein>
<gene>
    <name evidence="10" type="ORF">L1785_17280</name>
</gene>
<evidence type="ECO:0000313" key="10">
    <source>
        <dbReference type="EMBL" id="MCF4122735.1"/>
    </source>
</evidence>
<dbReference type="PANTHER" id="PTHR30353:SF0">
    <property type="entry name" value="TRANSMEMBRANE PROTEIN"/>
    <property type="match status" value="1"/>
</dbReference>
<proteinExistence type="inferred from homology"/>
<evidence type="ECO:0000256" key="2">
    <source>
        <dbReference type="ARBA" id="ARBA00010792"/>
    </source>
</evidence>
<dbReference type="Pfam" id="PF09335">
    <property type="entry name" value="VTT_dom"/>
    <property type="match status" value="1"/>
</dbReference>
<name>A0AA41QH71_9MICO</name>
<keyword evidence="11" id="KW-1185">Reference proteome</keyword>
<comment type="subcellular location">
    <subcellularLocation>
        <location evidence="1 7">Cell membrane</location>
        <topology evidence="1 7">Multi-pass membrane protein</topology>
    </subcellularLocation>
</comment>
<dbReference type="InterPro" id="IPR032818">
    <property type="entry name" value="DedA-like"/>
</dbReference>
<dbReference type="InterPro" id="IPR032816">
    <property type="entry name" value="VTT_dom"/>
</dbReference>
<feature type="domain" description="VTT" evidence="9">
    <location>
        <begin position="43"/>
        <end position="166"/>
    </location>
</feature>
<comment type="caution">
    <text evidence="7">Lacks conserved residue(s) required for the propagation of feature annotation.</text>
</comment>
<evidence type="ECO:0000256" key="7">
    <source>
        <dbReference type="RuleBase" id="RU367016"/>
    </source>
</evidence>
<dbReference type="Proteomes" id="UP001165405">
    <property type="component" value="Unassembled WGS sequence"/>
</dbReference>
<keyword evidence="3 7" id="KW-1003">Cell membrane</keyword>
<evidence type="ECO:0000256" key="5">
    <source>
        <dbReference type="ARBA" id="ARBA00022989"/>
    </source>
</evidence>
<comment type="similarity">
    <text evidence="2 7">Belongs to the DedA family.</text>
</comment>
<evidence type="ECO:0000256" key="1">
    <source>
        <dbReference type="ARBA" id="ARBA00004651"/>
    </source>
</evidence>
<dbReference type="EMBL" id="JAKGSG010000046">
    <property type="protein sequence ID" value="MCF4122735.1"/>
    <property type="molecule type" value="Genomic_DNA"/>
</dbReference>
<keyword evidence="6 7" id="KW-0472">Membrane</keyword>
<organism evidence="10 11">
    <name type="scientific">Antribacter soli</name>
    <dbReference type="NCBI Taxonomy" id="2910976"/>
    <lineage>
        <taxon>Bacteria</taxon>
        <taxon>Bacillati</taxon>
        <taxon>Actinomycetota</taxon>
        <taxon>Actinomycetes</taxon>
        <taxon>Micrococcales</taxon>
        <taxon>Promicromonosporaceae</taxon>
        <taxon>Antribacter</taxon>
    </lineage>
</organism>
<evidence type="ECO:0000256" key="8">
    <source>
        <dbReference type="SAM" id="MobiDB-lite"/>
    </source>
</evidence>
<keyword evidence="4 7" id="KW-0812">Transmembrane</keyword>
<evidence type="ECO:0000256" key="3">
    <source>
        <dbReference type="ARBA" id="ARBA00022475"/>
    </source>
</evidence>
<evidence type="ECO:0000256" key="4">
    <source>
        <dbReference type="ARBA" id="ARBA00022692"/>
    </source>
</evidence>
<sequence length="236" mass="25137">MLDALTVFLDSLESWILALAASPWVYPAMFGFATIDGFFPPLPSESVVITLTVAASHSGTPELWLVLVTAALGAWTGDQIAYQIGRMIGTERVPFLRGPRGRRAVAWAERALARRAASFILAARYVPIGRVAVNMTAGAVGYPRRPFMLIAAVAAVMWAIYSTLIGLVAARWLGHEPLLAIGLGVVLGVALGFVIDKIVMWITGGNDAEPEAEPEKVTVPPEVTGRDTLGGDDRAA</sequence>
<evidence type="ECO:0000256" key="6">
    <source>
        <dbReference type="ARBA" id="ARBA00023136"/>
    </source>
</evidence>
<dbReference type="RefSeq" id="WP_236090528.1">
    <property type="nucleotide sequence ID" value="NZ_JAKGSG010000046.1"/>
</dbReference>
<comment type="caution">
    <text evidence="10">The sequence shown here is derived from an EMBL/GenBank/DDBJ whole genome shotgun (WGS) entry which is preliminary data.</text>
</comment>
<reference evidence="10" key="1">
    <citation type="submission" date="2022-01" db="EMBL/GenBank/DDBJ databases">
        <title>Antribacter sp. nov., isolated from Guizhou of China.</title>
        <authorList>
            <person name="Chengliang C."/>
            <person name="Ya Z."/>
        </authorList>
    </citation>
    <scope>NUCLEOTIDE SEQUENCE</scope>
    <source>
        <strain evidence="10">KLBMP 9083</strain>
    </source>
</reference>
<feature type="region of interest" description="Disordered" evidence="8">
    <location>
        <begin position="208"/>
        <end position="236"/>
    </location>
</feature>
<feature type="transmembrane region" description="Helical" evidence="7">
    <location>
        <begin position="178"/>
        <end position="195"/>
    </location>
</feature>
<evidence type="ECO:0000259" key="9">
    <source>
        <dbReference type="Pfam" id="PF09335"/>
    </source>
</evidence>